<dbReference type="PROSITE" id="PS50802">
    <property type="entry name" value="OTU"/>
    <property type="match status" value="1"/>
</dbReference>
<dbReference type="InterPro" id="IPR038765">
    <property type="entry name" value="Papain-like_cys_pep_sf"/>
</dbReference>
<evidence type="ECO:0000313" key="4">
    <source>
        <dbReference type="Proteomes" id="UP001230188"/>
    </source>
</evidence>
<evidence type="ECO:0000313" key="3">
    <source>
        <dbReference type="EMBL" id="KAJ8602496.1"/>
    </source>
</evidence>
<proteinExistence type="predicted"/>
<evidence type="ECO:0000256" key="1">
    <source>
        <dbReference type="SAM" id="MobiDB-lite"/>
    </source>
</evidence>
<dbReference type="InterPro" id="IPR003323">
    <property type="entry name" value="OTU_dom"/>
</dbReference>
<dbReference type="EMBL" id="JAQMWT010000379">
    <property type="protein sequence ID" value="KAJ8602496.1"/>
    <property type="molecule type" value="Genomic_DNA"/>
</dbReference>
<dbReference type="SUPFAM" id="SSF54001">
    <property type="entry name" value="Cysteine proteinases"/>
    <property type="match status" value="1"/>
</dbReference>
<dbReference type="InterPro" id="IPR050704">
    <property type="entry name" value="Peptidase_C85-like"/>
</dbReference>
<evidence type="ECO:0000259" key="2">
    <source>
        <dbReference type="PROSITE" id="PS50802"/>
    </source>
</evidence>
<feature type="region of interest" description="Disordered" evidence="1">
    <location>
        <begin position="258"/>
        <end position="305"/>
    </location>
</feature>
<dbReference type="Pfam" id="PF02338">
    <property type="entry name" value="OTU"/>
    <property type="match status" value="1"/>
</dbReference>
<feature type="compositionally biased region" description="Basic and acidic residues" evidence="1">
    <location>
        <begin position="14"/>
        <end position="41"/>
    </location>
</feature>
<accession>A0AAD7UCP6</accession>
<organism evidence="3 4">
    <name type="scientific">Chrysophaeum taylorii</name>
    <dbReference type="NCBI Taxonomy" id="2483200"/>
    <lineage>
        <taxon>Eukaryota</taxon>
        <taxon>Sar</taxon>
        <taxon>Stramenopiles</taxon>
        <taxon>Ochrophyta</taxon>
        <taxon>Pelagophyceae</taxon>
        <taxon>Pelagomonadales</taxon>
        <taxon>Pelagomonadaceae</taxon>
        <taxon>Chrysophaeum</taxon>
    </lineage>
</organism>
<feature type="compositionally biased region" description="Basic and acidic residues" evidence="1">
    <location>
        <begin position="319"/>
        <end position="333"/>
    </location>
</feature>
<feature type="region of interest" description="Disordered" evidence="1">
    <location>
        <begin position="319"/>
        <end position="342"/>
    </location>
</feature>
<reference evidence="3" key="1">
    <citation type="submission" date="2023-01" db="EMBL/GenBank/DDBJ databases">
        <title>Metagenome sequencing of chrysophaentin producing Chrysophaeum taylorii.</title>
        <authorList>
            <person name="Davison J."/>
            <person name="Bewley C."/>
        </authorList>
    </citation>
    <scope>NUCLEOTIDE SEQUENCE</scope>
    <source>
        <strain evidence="3">NIES-1699</strain>
    </source>
</reference>
<dbReference type="AlphaFoldDB" id="A0AAD7UCP6"/>
<dbReference type="PANTHER" id="PTHR12419">
    <property type="entry name" value="OTU DOMAIN CONTAINING PROTEIN"/>
    <property type="match status" value="1"/>
</dbReference>
<name>A0AAD7UCP6_9STRA</name>
<feature type="region of interest" description="Disordered" evidence="1">
    <location>
        <begin position="1"/>
        <end position="56"/>
    </location>
</feature>
<feature type="compositionally biased region" description="Basic residues" evidence="1">
    <location>
        <begin position="1"/>
        <end position="13"/>
    </location>
</feature>
<sequence>MGKQKASRRHEKRVRKEEEGNRDREAREVREQRLARREAKKEAKKKRGKRHSSDEDKLFRSQLSELGLGIAVMDGDGNCLFRSLEDQLYGNEGKGHFELRSKIARFEEEEREHFEHFVEDDEPFDDYVARMRTDGEWGGNLEMVAASMLFKSHVVVHQLSSPRYEIRCRGATRTLHLSFHGESHYNSVRLLDDPGLGRPPKGLPHLETDDDGPTPEETLSRAAPWAPVAAVRAALAATDASIDDSVELLVEHRTNGTLDRLGVSSDSDEDPSTRRRIGNDEPRRQPQHPRASVQTRGGPCKCGSGRPYKKCCRPADLKKVRQEHQQQRRRDEQQQQGQVAAPTTLPVTAAALGALRI</sequence>
<feature type="region of interest" description="Disordered" evidence="1">
    <location>
        <begin position="190"/>
        <end position="223"/>
    </location>
</feature>
<dbReference type="PANTHER" id="PTHR12419:SF7">
    <property type="entry name" value="OTU DOMAIN-CONTAINING PROTEIN 3"/>
    <property type="match status" value="1"/>
</dbReference>
<feature type="compositionally biased region" description="Basic and acidic residues" evidence="1">
    <location>
        <begin position="271"/>
        <end position="284"/>
    </location>
</feature>
<dbReference type="GO" id="GO:0004843">
    <property type="term" value="F:cysteine-type deubiquitinase activity"/>
    <property type="evidence" value="ECO:0007669"/>
    <property type="project" value="TreeGrafter"/>
</dbReference>
<comment type="caution">
    <text evidence="3">The sequence shown here is derived from an EMBL/GenBank/DDBJ whole genome shotgun (WGS) entry which is preliminary data.</text>
</comment>
<dbReference type="CDD" id="cd22771">
    <property type="entry name" value="OTU_plant_OTU7-like"/>
    <property type="match status" value="1"/>
</dbReference>
<protein>
    <recommendedName>
        <fullName evidence="2">OTU domain-containing protein</fullName>
    </recommendedName>
</protein>
<dbReference type="Proteomes" id="UP001230188">
    <property type="component" value="Unassembled WGS sequence"/>
</dbReference>
<feature type="domain" description="OTU" evidence="2">
    <location>
        <begin position="68"/>
        <end position="191"/>
    </location>
</feature>
<dbReference type="Gene3D" id="3.90.70.80">
    <property type="match status" value="1"/>
</dbReference>
<gene>
    <name evidence="3" type="ORF">CTAYLR_001246</name>
</gene>
<keyword evidence="4" id="KW-1185">Reference proteome</keyword>
<dbReference type="GO" id="GO:0016579">
    <property type="term" value="P:protein deubiquitination"/>
    <property type="evidence" value="ECO:0007669"/>
    <property type="project" value="TreeGrafter"/>
</dbReference>